<dbReference type="GO" id="GO:0046872">
    <property type="term" value="F:metal ion binding"/>
    <property type="evidence" value="ECO:0007669"/>
    <property type="project" value="UniProtKB-KW"/>
</dbReference>
<evidence type="ECO:0000256" key="5">
    <source>
        <dbReference type="ARBA" id="ARBA00022741"/>
    </source>
</evidence>
<dbReference type="GO" id="GO:0005829">
    <property type="term" value="C:cytosol"/>
    <property type="evidence" value="ECO:0007669"/>
    <property type="project" value="TreeGrafter"/>
</dbReference>
<accession>A0A1V2ZXI5</accession>
<dbReference type="SUPFAM" id="SSF52540">
    <property type="entry name" value="P-loop containing nucleoside triphosphate hydrolases"/>
    <property type="match status" value="1"/>
</dbReference>
<gene>
    <name evidence="10" type="primary">engB</name>
    <name evidence="12" type="ORF">B1A74_09255</name>
</gene>
<reference evidence="12 13" key="1">
    <citation type="submission" date="2017-02" db="EMBL/GenBank/DDBJ databases">
        <title>Genomic diversity within the haloalkaliphilic genus Thioalkalivibrio.</title>
        <authorList>
            <person name="Ahn A.-C."/>
            <person name="Meier-Kolthoff J."/>
            <person name="Overmars L."/>
            <person name="Richter M."/>
            <person name="Woyke T."/>
            <person name="Sorokin D.Y."/>
            <person name="Muyzer G."/>
        </authorList>
    </citation>
    <scope>NUCLEOTIDE SEQUENCE [LARGE SCALE GENOMIC DNA]</scope>
    <source>
        <strain evidence="12 13">HL17</strain>
    </source>
</reference>
<keyword evidence="7 10" id="KW-0342">GTP-binding</keyword>
<feature type="domain" description="EngB-type G" evidence="11">
    <location>
        <begin position="24"/>
        <end position="199"/>
    </location>
</feature>
<dbReference type="Gene3D" id="3.40.50.300">
    <property type="entry name" value="P-loop containing nucleotide triphosphate hydrolases"/>
    <property type="match status" value="1"/>
</dbReference>
<dbReference type="InterPro" id="IPR019987">
    <property type="entry name" value="GTP-bd_ribosome_bio_YsxC"/>
</dbReference>
<keyword evidence="8 10" id="KW-0717">Septation</keyword>
<organism evidence="12 13">
    <name type="scientific">Thioalkalivibrio halophilus</name>
    <dbReference type="NCBI Taxonomy" id="252474"/>
    <lineage>
        <taxon>Bacteria</taxon>
        <taxon>Pseudomonadati</taxon>
        <taxon>Pseudomonadota</taxon>
        <taxon>Gammaproteobacteria</taxon>
        <taxon>Chromatiales</taxon>
        <taxon>Ectothiorhodospiraceae</taxon>
        <taxon>Thioalkalivibrio</taxon>
    </lineage>
</organism>
<dbReference type="PANTHER" id="PTHR11649:SF13">
    <property type="entry name" value="ENGB-TYPE G DOMAIN-CONTAINING PROTEIN"/>
    <property type="match status" value="1"/>
</dbReference>
<proteinExistence type="inferred from homology"/>
<dbReference type="AlphaFoldDB" id="A0A1V2ZXI5"/>
<dbReference type="EMBL" id="MUZR01000035">
    <property type="protein sequence ID" value="OOC09799.1"/>
    <property type="molecule type" value="Genomic_DNA"/>
</dbReference>
<keyword evidence="13" id="KW-1185">Reference proteome</keyword>
<protein>
    <recommendedName>
        <fullName evidence="10">Probable GTP-binding protein EngB</fullName>
    </recommendedName>
</protein>
<dbReference type="GO" id="GO:0000917">
    <property type="term" value="P:division septum assembly"/>
    <property type="evidence" value="ECO:0007669"/>
    <property type="project" value="UniProtKB-KW"/>
</dbReference>
<dbReference type="CDD" id="cd01876">
    <property type="entry name" value="YihA_EngB"/>
    <property type="match status" value="1"/>
</dbReference>
<evidence type="ECO:0000256" key="1">
    <source>
        <dbReference type="ARBA" id="ARBA00001946"/>
    </source>
</evidence>
<keyword evidence="5 10" id="KW-0547">Nucleotide-binding</keyword>
<comment type="function">
    <text evidence="10">Necessary for normal cell division and for the maintenance of normal septation.</text>
</comment>
<evidence type="ECO:0000256" key="4">
    <source>
        <dbReference type="ARBA" id="ARBA00022723"/>
    </source>
</evidence>
<keyword evidence="4" id="KW-0479">Metal-binding</keyword>
<dbReference type="GO" id="GO:0005525">
    <property type="term" value="F:GTP binding"/>
    <property type="evidence" value="ECO:0007669"/>
    <property type="project" value="UniProtKB-UniRule"/>
</dbReference>
<sequence>MQPRFRETAFSRGVARLDQLPADQGVEIAFAGRSNAGKSSALNGLCGRKALARVGRTPGRTQEINIFTLPPAEDWRLIDLPGYGYAKVSAKQREHWDRLLGGYLRHRRCLAGLVLIMDIRRPLTDLDWQMLEWTGANRRLHCVLTKADKISRQEAERQLHATHARLEEAGIEASLQTFSALKNQGVDDLRGLLAEWLEEENAEDGDGGAEQGP</sequence>
<dbReference type="PANTHER" id="PTHR11649">
    <property type="entry name" value="MSS1/TRME-RELATED GTP-BINDING PROTEIN"/>
    <property type="match status" value="1"/>
</dbReference>
<dbReference type="PROSITE" id="PS51706">
    <property type="entry name" value="G_ENGB"/>
    <property type="match status" value="1"/>
</dbReference>
<dbReference type="RefSeq" id="WP_077244460.1">
    <property type="nucleotide sequence ID" value="NZ_MUZR01000035.1"/>
</dbReference>
<dbReference type="Proteomes" id="UP000189177">
    <property type="component" value="Unassembled WGS sequence"/>
</dbReference>
<dbReference type="InterPro" id="IPR030393">
    <property type="entry name" value="G_ENGB_dom"/>
</dbReference>
<comment type="similarity">
    <text evidence="2 10">Belongs to the TRAFAC class TrmE-Era-EngA-EngB-Septin-like GTPase superfamily. EngB GTPase family.</text>
</comment>
<dbReference type="STRING" id="252474.B1A74_09255"/>
<name>A0A1V2ZXI5_9GAMM</name>
<evidence type="ECO:0000256" key="10">
    <source>
        <dbReference type="HAMAP-Rule" id="MF_00321"/>
    </source>
</evidence>
<dbReference type="InterPro" id="IPR006073">
    <property type="entry name" value="GTP-bd"/>
</dbReference>
<dbReference type="FunFam" id="3.40.50.300:FF:000098">
    <property type="entry name" value="Probable GTP-binding protein EngB"/>
    <property type="match status" value="1"/>
</dbReference>
<evidence type="ECO:0000256" key="9">
    <source>
        <dbReference type="ARBA" id="ARBA00023306"/>
    </source>
</evidence>
<comment type="cofactor">
    <cofactor evidence="1">
        <name>Mg(2+)</name>
        <dbReference type="ChEBI" id="CHEBI:18420"/>
    </cofactor>
</comment>
<evidence type="ECO:0000256" key="7">
    <source>
        <dbReference type="ARBA" id="ARBA00023134"/>
    </source>
</evidence>
<dbReference type="NCBIfam" id="TIGR03598">
    <property type="entry name" value="GTPase_YsxC"/>
    <property type="match status" value="1"/>
</dbReference>
<dbReference type="OrthoDB" id="9804921at2"/>
<keyword evidence="3 10" id="KW-0132">Cell division</keyword>
<evidence type="ECO:0000256" key="3">
    <source>
        <dbReference type="ARBA" id="ARBA00022618"/>
    </source>
</evidence>
<keyword evidence="9 10" id="KW-0131">Cell cycle</keyword>
<dbReference type="Pfam" id="PF01926">
    <property type="entry name" value="MMR_HSR1"/>
    <property type="match status" value="1"/>
</dbReference>
<keyword evidence="6" id="KW-0460">Magnesium</keyword>
<evidence type="ECO:0000256" key="8">
    <source>
        <dbReference type="ARBA" id="ARBA00023210"/>
    </source>
</evidence>
<evidence type="ECO:0000313" key="13">
    <source>
        <dbReference type="Proteomes" id="UP000189177"/>
    </source>
</evidence>
<evidence type="ECO:0000313" key="12">
    <source>
        <dbReference type="EMBL" id="OOC09799.1"/>
    </source>
</evidence>
<evidence type="ECO:0000256" key="2">
    <source>
        <dbReference type="ARBA" id="ARBA00009638"/>
    </source>
</evidence>
<dbReference type="InterPro" id="IPR027417">
    <property type="entry name" value="P-loop_NTPase"/>
</dbReference>
<evidence type="ECO:0000259" key="11">
    <source>
        <dbReference type="PROSITE" id="PS51706"/>
    </source>
</evidence>
<evidence type="ECO:0000256" key="6">
    <source>
        <dbReference type="ARBA" id="ARBA00022842"/>
    </source>
</evidence>
<dbReference type="HAMAP" id="MF_00321">
    <property type="entry name" value="GTPase_EngB"/>
    <property type="match status" value="1"/>
</dbReference>
<comment type="caution">
    <text evidence="12">The sequence shown here is derived from an EMBL/GenBank/DDBJ whole genome shotgun (WGS) entry which is preliminary data.</text>
</comment>